<dbReference type="RefSeq" id="WP_025803739.1">
    <property type="nucleotide sequence ID" value="NZ_CP053842.1"/>
</dbReference>
<dbReference type="InterPro" id="IPR004785">
    <property type="entry name" value="RpiB"/>
</dbReference>
<sequence>MRVYIAGDHAAFDMKEFSKVELENLGFEVVDLGCFSKDRVDYPDFAHDLANKVLNDDGSKGVLICGTGIGISIAANRHAKIRCALCHDKETATLAREHNDANVLAYGARINSKESISEMLNAFFSTEFSGGRHTNRVAKIELGDKNE</sequence>
<dbReference type="NCBIfam" id="NF004051">
    <property type="entry name" value="PRK05571.1"/>
    <property type="match status" value="1"/>
</dbReference>
<feature type="active site" description="Proton acceptor" evidence="3">
    <location>
        <position position="65"/>
    </location>
</feature>
<evidence type="ECO:0000256" key="3">
    <source>
        <dbReference type="PIRSR" id="PIRSR005384-1"/>
    </source>
</evidence>
<dbReference type="AlphaFoldDB" id="A0A7M1LHB9"/>
<dbReference type="PIRSF" id="PIRSF005384">
    <property type="entry name" value="RpiB_LacA_B"/>
    <property type="match status" value="1"/>
</dbReference>
<dbReference type="InterPro" id="IPR003500">
    <property type="entry name" value="RpiB_LacA_LacB"/>
</dbReference>
<keyword evidence="6" id="KW-1185">Reference proteome</keyword>
<dbReference type="GO" id="GO:0004751">
    <property type="term" value="F:ribose-5-phosphate isomerase activity"/>
    <property type="evidence" value="ECO:0007669"/>
    <property type="project" value="UniProtKB-EC"/>
</dbReference>
<evidence type="ECO:0000256" key="4">
    <source>
        <dbReference type="PIRSR" id="PIRSR005384-2"/>
    </source>
</evidence>
<feature type="binding site" evidence="4">
    <location>
        <position position="136"/>
    </location>
    <ligand>
        <name>D-ribulose 5-phosphate</name>
        <dbReference type="ChEBI" id="CHEBI:58121"/>
    </ligand>
</feature>
<dbReference type="Gene3D" id="3.40.1400.10">
    <property type="entry name" value="Sugar-phosphate isomerase, RpiB/LacA/LacB"/>
    <property type="match status" value="1"/>
</dbReference>
<feature type="binding site" evidence="4">
    <location>
        <begin position="66"/>
        <end position="70"/>
    </location>
    <ligand>
        <name>D-ribulose 5-phosphate</name>
        <dbReference type="ChEBI" id="CHEBI:58121"/>
    </ligand>
</feature>
<dbReference type="Pfam" id="PF02502">
    <property type="entry name" value="LacAB_rpiB"/>
    <property type="match status" value="1"/>
</dbReference>
<dbReference type="NCBIfam" id="TIGR01120">
    <property type="entry name" value="rpiB"/>
    <property type="match status" value="1"/>
</dbReference>
<dbReference type="EC" id="5.3.1.6" evidence="5"/>
<dbReference type="NCBIfam" id="TIGR00689">
    <property type="entry name" value="rpiB_lacA_lacB"/>
    <property type="match status" value="1"/>
</dbReference>
<proteinExistence type="inferred from homology"/>
<dbReference type="PANTHER" id="PTHR30345:SF0">
    <property type="entry name" value="DNA DAMAGE-REPAIR_TOLERATION PROTEIN DRT102"/>
    <property type="match status" value="1"/>
</dbReference>
<dbReference type="OrthoDB" id="1778624at2"/>
<dbReference type="InterPro" id="IPR036569">
    <property type="entry name" value="RpiB_LacA_LacB_sf"/>
</dbReference>
<comment type="similarity">
    <text evidence="1">Belongs to the LacAB/RpiB family.</text>
</comment>
<gene>
    <name evidence="5" type="primary">rpiB</name>
    <name evidence="5" type="ORF">IMC76_06675</name>
</gene>
<keyword evidence="2 5" id="KW-0413">Isomerase</keyword>
<reference evidence="5 6" key="1">
    <citation type="submission" date="2020-10" db="EMBL/GenBank/DDBJ databases">
        <title>Campylobacter and Helicobacter PacBio genomes.</title>
        <authorList>
            <person name="Lane C."/>
        </authorList>
    </citation>
    <scope>NUCLEOTIDE SEQUENCE [LARGE SCALE GENOMIC DNA]</scope>
    <source>
        <strain evidence="5 6">2016D-0077</strain>
    </source>
</reference>
<evidence type="ECO:0000313" key="5">
    <source>
        <dbReference type="EMBL" id="QOQ86895.1"/>
    </source>
</evidence>
<organism evidence="5 6">
    <name type="scientific">Campylobacter corcagiensis</name>
    <dbReference type="NCBI Taxonomy" id="1448857"/>
    <lineage>
        <taxon>Bacteria</taxon>
        <taxon>Pseudomonadati</taxon>
        <taxon>Campylobacterota</taxon>
        <taxon>Epsilonproteobacteria</taxon>
        <taxon>Campylobacterales</taxon>
        <taxon>Campylobacteraceae</taxon>
        <taxon>Campylobacter</taxon>
    </lineage>
</organism>
<protein>
    <submittedName>
        <fullName evidence="5">Ribose 5-phosphate isomerase B</fullName>
        <ecNumber evidence="5">5.3.1.6</ecNumber>
    </submittedName>
</protein>
<evidence type="ECO:0000256" key="1">
    <source>
        <dbReference type="ARBA" id="ARBA00008754"/>
    </source>
</evidence>
<feature type="binding site" evidence="4">
    <location>
        <position position="99"/>
    </location>
    <ligand>
        <name>D-ribulose 5-phosphate</name>
        <dbReference type="ChEBI" id="CHEBI:58121"/>
    </ligand>
</feature>
<name>A0A7M1LHB9_9BACT</name>
<dbReference type="SUPFAM" id="SSF89623">
    <property type="entry name" value="Ribose/Galactose isomerase RpiB/AlsB"/>
    <property type="match status" value="1"/>
</dbReference>
<accession>A0A7M1LHB9</accession>
<feature type="binding site" evidence="4">
    <location>
        <begin position="8"/>
        <end position="9"/>
    </location>
    <ligand>
        <name>D-ribulose 5-phosphate</name>
        <dbReference type="ChEBI" id="CHEBI:58121"/>
    </ligand>
</feature>
<dbReference type="GO" id="GO:0005975">
    <property type="term" value="P:carbohydrate metabolic process"/>
    <property type="evidence" value="ECO:0007669"/>
    <property type="project" value="InterPro"/>
</dbReference>
<evidence type="ECO:0000313" key="6">
    <source>
        <dbReference type="Proteomes" id="UP000594749"/>
    </source>
</evidence>
<evidence type="ECO:0000256" key="2">
    <source>
        <dbReference type="ARBA" id="ARBA00023235"/>
    </source>
</evidence>
<dbReference type="PANTHER" id="PTHR30345">
    <property type="entry name" value="RIBOSE-5-PHOSPHATE ISOMERASE B"/>
    <property type="match status" value="1"/>
</dbReference>
<feature type="active site" description="Proton donor" evidence="3">
    <location>
        <position position="98"/>
    </location>
</feature>
<dbReference type="Proteomes" id="UP000594749">
    <property type="component" value="Chromosome"/>
</dbReference>
<dbReference type="EMBL" id="CP063078">
    <property type="protein sequence ID" value="QOQ86895.1"/>
    <property type="molecule type" value="Genomic_DNA"/>
</dbReference>
<feature type="binding site" evidence="4">
    <location>
        <position position="132"/>
    </location>
    <ligand>
        <name>D-ribulose 5-phosphate</name>
        <dbReference type="ChEBI" id="CHEBI:58121"/>
    </ligand>
</feature>
<feature type="binding site" evidence="4">
    <location>
        <position position="109"/>
    </location>
    <ligand>
        <name>D-ribulose 5-phosphate</name>
        <dbReference type="ChEBI" id="CHEBI:58121"/>
    </ligand>
</feature>